<sequence>MTNDDKENELLLQYLYMNFSKELANLLRYINKEKYKNKHKRINRFVRNNIFILLNCVMDIYYIMEYTYPGRKTLIKSKKQQKIN</sequence>
<proteinExistence type="predicted"/>
<dbReference type="Proteomes" id="UP000030656">
    <property type="component" value="Unassembled WGS sequence"/>
</dbReference>
<accession>A0A024VND2</accession>
<dbReference type="AlphaFoldDB" id="A0A024VND2"/>
<evidence type="ECO:0000313" key="2">
    <source>
        <dbReference type="EMBL" id="ETW29381.1"/>
    </source>
</evidence>
<protein>
    <submittedName>
        <fullName evidence="2">Uncharacterized protein</fullName>
    </submittedName>
</protein>
<name>A0A024VND2_PLAFA</name>
<keyword evidence="1" id="KW-0472">Membrane</keyword>
<evidence type="ECO:0000256" key="1">
    <source>
        <dbReference type="SAM" id="Phobius"/>
    </source>
</evidence>
<keyword evidence="1" id="KW-1133">Transmembrane helix</keyword>
<dbReference type="EMBL" id="KI927970">
    <property type="protein sequence ID" value="ETW29381.1"/>
    <property type="molecule type" value="Genomic_DNA"/>
</dbReference>
<organism evidence="2 3">
    <name type="scientific">Plasmodium falciparum FCH/4</name>
    <dbReference type="NCBI Taxonomy" id="1036724"/>
    <lineage>
        <taxon>Eukaryota</taxon>
        <taxon>Sar</taxon>
        <taxon>Alveolata</taxon>
        <taxon>Apicomplexa</taxon>
        <taxon>Aconoidasida</taxon>
        <taxon>Haemosporida</taxon>
        <taxon>Plasmodiidae</taxon>
        <taxon>Plasmodium</taxon>
        <taxon>Plasmodium (Laverania)</taxon>
    </lineage>
</organism>
<feature type="transmembrane region" description="Helical" evidence="1">
    <location>
        <begin position="45"/>
        <end position="64"/>
    </location>
</feature>
<reference evidence="2 3" key="2">
    <citation type="submission" date="2013-02" db="EMBL/GenBank/DDBJ databases">
        <title>The Genome Sequence of Plasmodium falciparum FCH/4.</title>
        <authorList>
            <consortium name="The Broad Institute Genome Sequencing Platform"/>
            <consortium name="The Broad Institute Genome Sequencing Center for Infectious Disease"/>
            <person name="Neafsey D."/>
            <person name="Cheeseman I."/>
            <person name="Volkman S."/>
            <person name="Adams J."/>
            <person name="Walker B."/>
            <person name="Young S.K."/>
            <person name="Zeng Q."/>
            <person name="Gargeya S."/>
            <person name="Fitzgerald M."/>
            <person name="Haas B."/>
            <person name="Abouelleil A."/>
            <person name="Alvarado L."/>
            <person name="Arachchi H.M."/>
            <person name="Berlin A.M."/>
            <person name="Chapman S.B."/>
            <person name="Dewar J."/>
            <person name="Goldberg J."/>
            <person name="Griggs A."/>
            <person name="Gujja S."/>
            <person name="Hansen M."/>
            <person name="Howarth C."/>
            <person name="Imamovic A."/>
            <person name="Larimer J."/>
            <person name="McCowan C."/>
            <person name="Murphy C."/>
            <person name="Neiman D."/>
            <person name="Pearson M."/>
            <person name="Priest M."/>
            <person name="Roberts A."/>
            <person name="Saif S."/>
            <person name="Shea T."/>
            <person name="Sisk P."/>
            <person name="Sykes S."/>
            <person name="Wortman J."/>
            <person name="Nusbaum C."/>
            <person name="Birren B."/>
        </authorList>
    </citation>
    <scope>NUCLEOTIDE SEQUENCE [LARGE SCALE GENOMIC DNA]</scope>
    <source>
        <strain evidence="2 3">FCH/4</strain>
    </source>
</reference>
<keyword evidence="1" id="KW-0812">Transmembrane</keyword>
<gene>
    <name evidence="2" type="ORF">PFFCH_03203</name>
</gene>
<reference evidence="2 3" key="1">
    <citation type="submission" date="2013-02" db="EMBL/GenBank/DDBJ databases">
        <title>The Genome Annotation of Plasmodium falciparum FCH/4.</title>
        <authorList>
            <consortium name="The Broad Institute Genome Sequencing Platform"/>
            <consortium name="The Broad Institute Genome Sequencing Center for Infectious Disease"/>
            <person name="Neafsey D."/>
            <person name="Hoffman S."/>
            <person name="Volkman S."/>
            <person name="Rosenthal P."/>
            <person name="Walker B."/>
            <person name="Young S.K."/>
            <person name="Zeng Q."/>
            <person name="Gargeya S."/>
            <person name="Fitzgerald M."/>
            <person name="Haas B."/>
            <person name="Abouelleil A."/>
            <person name="Allen A.W."/>
            <person name="Alvarado L."/>
            <person name="Arachchi H.M."/>
            <person name="Berlin A.M."/>
            <person name="Chapman S.B."/>
            <person name="Gainer-Dewar J."/>
            <person name="Goldberg J."/>
            <person name="Griggs A."/>
            <person name="Gujja S."/>
            <person name="Hansen M."/>
            <person name="Howarth C."/>
            <person name="Imamovic A."/>
            <person name="Ireland A."/>
            <person name="Larimer J."/>
            <person name="McCowan C."/>
            <person name="Murphy C."/>
            <person name="Pearson M."/>
            <person name="Poon T.W."/>
            <person name="Priest M."/>
            <person name="Roberts A."/>
            <person name="Saif S."/>
            <person name="Shea T."/>
            <person name="Sisk P."/>
            <person name="Sykes S."/>
            <person name="Wortman J."/>
            <person name="Nusbaum C."/>
            <person name="Birren B."/>
        </authorList>
    </citation>
    <scope>NUCLEOTIDE SEQUENCE [LARGE SCALE GENOMIC DNA]</scope>
    <source>
        <strain evidence="2 3">FCH/4</strain>
    </source>
</reference>
<evidence type="ECO:0000313" key="3">
    <source>
        <dbReference type="Proteomes" id="UP000030656"/>
    </source>
</evidence>